<dbReference type="WBParaSite" id="SBAD_0001075801-mRNA-1">
    <property type="protein sequence ID" value="SBAD_0001075801-mRNA-1"/>
    <property type="gene ID" value="SBAD_0001075801"/>
</dbReference>
<dbReference type="Proteomes" id="UP000270296">
    <property type="component" value="Unassembled WGS sequence"/>
</dbReference>
<dbReference type="AlphaFoldDB" id="A0A183J3E4"/>
<dbReference type="InterPro" id="IPR015943">
    <property type="entry name" value="WD40/YVTN_repeat-like_dom_sf"/>
</dbReference>
<sequence>MFASKLFQHPVTAVSWSFDGRMFLAGSFNTLCLGDKLGWIHSLHKLQTSTVSSINWASNDTQVAVGFNGETPICATVVQR</sequence>
<dbReference type="Gene3D" id="2.130.10.10">
    <property type="entry name" value="YVTN repeat-like/Quinoprotein amine dehydrogenase"/>
    <property type="match status" value="1"/>
</dbReference>
<keyword evidence="2" id="KW-1185">Reference proteome</keyword>
<dbReference type="InterPro" id="IPR001680">
    <property type="entry name" value="WD40_rpt"/>
</dbReference>
<evidence type="ECO:0000313" key="3">
    <source>
        <dbReference type="WBParaSite" id="SBAD_0001075801-mRNA-1"/>
    </source>
</evidence>
<protein>
    <submittedName>
        <fullName evidence="3">ANAPC4_WD40 domain-containing protein</fullName>
    </submittedName>
</protein>
<gene>
    <name evidence="1" type="ORF">SBAD_LOCUS10392</name>
</gene>
<name>A0A183J3E4_9BILA</name>
<reference evidence="3" key="1">
    <citation type="submission" date="2016-06" db="UniProtKB">
        <authorList>
            <consortium name="WormBaseParasite"/>
        </authorList>
    </citation>
    <scope>IDENTIFICATION</scope>
</reference>
<dbReference type="GO" id="GO:0030992">
    <property type="term" value="C:intraciliary transport particle B"/>
    <property type="evidence" value="ECO:0007669"/>
    <property type="project" value="TreeGrafter"/>
</dbReference>
<organism evidence="3">
    <name type="scientific">Soboliphyme baturini</name>
    <dbReference type="NCBI Taxonomy" id="241478"/>
    <lineage>
        <taxon>Eukaryota</taxon>
        <taxon>Metazoa</taxon>
        <taxon>Ecdysozoa</taxon>
        <taxon>Nematoda</taxon>
        <taxon>Enoplea</taxon>
        <taxon>Dorylaimia</taxon>
        <taxon>Dioctophymatida</taxon>
        <taxon>Dioctophymatoidea</taxon>
        <taxon>Soboliphymatidae</taxon>
        <taxon>Soboliphyme</taxon>
    </lineage>
</organism>
<dbReference type="PANTHER" id="PTHR24098">
    <property type="entry name" value="OUTER SEGMENT 5"/>
    <property type="match status" value="1"/>
</dbReference>
<dbReference type="OrthoDB" id="408728at2759"/>
<dbReference type="InterPro" id="IPR036322">
    <property type="entry name" value="WD40_repeat_dom_sf"/>
</dbReference>
<dbReference type="PANTHER" id="PTHR24098:SF0">
    <property type="entry name" value="OUTER SEGMENT 5"/>
    <property type="match status" value="1"/>
</dbReference>
<dbReference type="GO" id="GO:0060271">
    <property type="term" value="P:cilium assembly"/>
    <property type="evidence" value="ECO:0007669"/>
    <property type="project" value="TreeGrafter"/>
</dbReference>
<evidence type="ECO:0000313" key="2">
    <source>
        <dbReference type="Proteomes" id="UP000270296"/>
    </source>
</evidence>
<reference evidence="1 2" key="2">
    <citation type="submission" date="2018-11" db="EMBL/GenBank/DDBJ databases">
        <authorList>
            <consortium name="Pathogen Informatics"/>
        </authorList>
    </citation>
    <scope>NUCLEOTIDE SEQUENCE [LARGE SCALE GENOMIC DNA]</scope>
</reference>
<proteinExistence type="predicted"/>
<dbReference type="SUPFAM" id="SSF50978">
    <property type="entry name" value="WD40 repeat-like"/>
    <property type="match status" value="1"/>
</dbReference>
<accession>A0A183J3E4</accession>
<dbReference type="EMBL" id="UZAM01014010">
    <property type="protein sequence ID" value="VDP31482.1"/>
    <property type="molecule type" value="Genomic_DNA"/>
</dbReference>
<evidence type="ECO:0000313" key="1">
    <source>
        <dbReference type="EMBL" id="VDP31482.1"/>
    </source>
</evidence>
<dbReference type="Pfam" id="PF00400">
    <property type="entry name" value="WD40"/>
    <property type="match status" value="1"/>
</dbReference>
<dbReference type="GO" id="GO:0005929">
    <property type="term" value="C:cilium"/>
    <property type="evidence" value="ECO:0007669"/>
    <property type="project" value="TreeGrafter"/>
</dbReference>